<sequence>MSGTNSTATTQSGVPISSLPSAQDVAATDGVFGVFGGEAKLADPRTLVAAGMPDDIVKTDDLNAALSDSSLGQYANQAAKDAADAKIANASAQATERRVMQQGQQIANIVVTVQPIAITDADVTAYLFGLPTTDKNEIGTCWNNAGIITVSAAGIGQPALVVGGIRPAQMNWWFNNLPEIDPVTPGSWYDNAGIPTLSSAGLPTTITVQTQITDALWCEFIAGLAQPNGAIPTDTTGQWLNNSGVAVRN</sequence>
<accession>A0A0U5EZM5</accession>
<dbReference type="PATRIC" id="fig|446692.3.peg.1859"/>
<evidence type="ECO:0000313" key="2">
    <source>
        <dbReference type="Proteomes" id="UP000056109"/>
    </source>
</evidence>
<dbReference type="EMBL" id="LN606600">
    <property type="protein sequence ID" value="CEF41144.1"/>
    <property type="molecule type" value="Genomic_DNA"/>
</dbReference>
<dbReference type="Proteomes" id="UP000056109">
    <property type="component" value="Chromosome I"/>
</dbReference>
<dbReference type="KEGG" id="asz:ASN_1812"/>
<protein>
    <submittedName>
        <fullName evidence="1">Uncharacterized protein</fullName>
    </submittedName>
</protein>
<gene>
    <name evidence="1" type="ORF">ASN_1812</name>
</gene>
<evidence type="ECO:0000313" key="1">
    <source>
        <dbReference type="EMBL" id="CEF41144.1"/>
    </source>
</evidence>
<dbReference type="RefSeq" id="WP_058987853.1">
    <property type="nucleotide sequence ID" value="NZ_LN606600.1"/>
</dbReference>
<dbReference type="AlphaFoldDB" id="A0A0U5EZM5"/>
<organism evidence="1 2">
    <name type="scientific">Acetobacter senegalensis</name>
    <dbReference type="NCBI Taxonomy" id="446692"/>
    <lineage>
        <taxon>Bacteria</taxon>
        <taxon>Pseudomonadati</taxon>
        <taxon>Pseudomonadota</taxon>
        <taxon>Alphaproteobacteria</taxon>
        <taxon>Acetobacterales</taxon>
        <taxon>Acetobacteraceae</taxon>
        <taxon>Acetobacter</taxon>
    </lineage>
</organism>
<proteinExistence type="predicted"/>
<name>A0A0U5EZM5_9PROT</name>
<reference evidence="2" key="1">
    <citation type="submission" date="2014-09" db="EMBL/GenBank/DDBJ databases">
        <authorList>
            <person name="Illeghems K.G."/>
        </authorList>
    </citation>
    <scope>NUCLEOTIDE SEQUENCE [LARGE SCALE GENOMIC DNA]</scope>
    <source>
        <strain evidence="2">108B</strain>
    </source>
</reference>
<dbReference type="GeneID" id="34782874"/>
<keyword evidence="2" id="KW-1185">Reference proteome</keyword>